<dbReference type="GO" id="GO:0005886">
    <property type="term" value="C:plasma membrane"/>
    <property type="evidence" value="ECO:0007669"/>
    <property type="project" value="TreeGrafter"/>
</dbReference>
<evidence type="ECO:0000256" key="1">
    <source>
        <dbReference type="ARBA" id="ARBA00004141"/>
    </source>
</evidence>
<dbReference type="EMBL" id="KN822057">
    <property type="protein sequence ID" value="KIM60924.1"/>
    <property type="molecule type" value="Genomic_DNA"/>
</dbReference>
<evidence type="ECO:0000313" key="10">
    <source>
        <dbReference type="Proteomes" id="UP000053989"/>
    </source>
</evidence>
<dbReference type="AlphaFoldDB" id="A0A0C3DXM5"/>
<dbReference type="STRING" id="1036808.A0A0C3DXM5"/>
<evidence type="ECO:0000256" key="3">
    <source>
        <dbReference type="ARBA" id="ARBA00022692"/>
    </source>
</evidence>
<keyword evidence="10" id="KW-1185">Reference proteome</keyword>
<dbReference type="InterPro" id="IPR020846">
    <property type="entry name" value="MFS_dom"/>
</dbReference>
<keyword evidence="5 7" id="KW-0472">Membrane</keyword>
<feature type="domain" description="Major facilitator superfamily (MFS) profile" evidence="8">
    <location>
        <begin position="48"/>
        <end position="499"/>
    </location>
</feature>
<dbReference type="InParanoid" id="A0A0C3DXM5"/>
<gene>
    <name evidence="9" type="ORF">SCLCIDRAFT_123247</name>
</gene>
<feature type="transmembrane region" description="Helical" evidence="7">
    <location>
        <begin position="317"/>
        <end position="338"/>
    </location>
</feature>
<feature type="transmembrane region" description="Helical" evidence="7">
    <location>
        <begin position="174"/>
        <end position="193"/>
    </location>
</feature>
<comment type="subcellular location">
    <subcellularLocation>
        <location evidence="1">Membrane</location>
        <topology evidence="1">Multi-pass membrane protein</topology>
    </subcellularLocation>
</comment>
<evidence type="ECO:0000256" key="6">
    <source>
        <dbReference type="SAM" id="MobiDB-lite"/>
    </source>
</evidence>
<reference evidence="9 10" key="1">
    <citation type="submission" date="2014-04" db="EMBL/GenBank/DDBJ databases">
        <authorList>
            <consortium name="DOE Joint Genome Institute"/>
            <person name="Kuo A."/>
            <person name="Kohler A."/>
            <person name="Nagy L.G."/>
            <person name="Floudas D."/>
            <person name="Copeland A."/>
            <person name="Barry K.W."/>
            <person name="Cichocki N."/>
            <person name="Veneault-Fourrey C."/>
            <person name="LaButti K."/>
            <person name="Lindquist E.A."/>
            <person name="Lipzen A."/>
            <person name="Lundell T."/>
            <person name="Morin E."/>
            <person name="Murat C."/>
            <person name="Sun H."/>
            <person name="Tunlid A."/>
            <person name="Henrissat B."/>
            <person name="Grigoriev I.V."/>
            <person name="Hibbett D.S."/>
            <person name="Martin F."/>
            <person name="Nordberg H.P."/>
            <person name="Cantor M.N."/>
            <person name="Hua S.X."/>
        </authorList>
    </citation>
    <scope>NUCLEOTIDE SEQUENCE [LARGE SCALE GENOMIC DNA]</scope>
    <source>
        <strain evidence="9 10">Foug A</strain>
    </source>
</reference>
<keyword evidence="4 7" id="KW-1133">Transmembrane helix</keyword>
<dbReference type="PROSITE" id="PS50850">
    <property type="entry name" value="MFS"/>
    <property type="match status" value="1"/>
</dbReference>
<feature type="transmembrane region" description="Helical" evidence="7">
    <location>
        <begin position="205"/>
        <end position="224"/>
    </location>
</feature>
<name>A0A0C3DXM5_9AGAM</name>
<proteinExistence type="predicted"/>
<evidence type="ECO:0000256" key="2">
    <source>
        <dbReference type="ARBA" id="ARBA00022448"/>
    </source>
</evidence>
<feature type="transmembrane region" description="Helical" evidence="7">
    <location>
        <begin position="138"/>
        <end position="162"/>
    </location>
</feature>
<dbReference type="SUPFAM" id="SSF103473">
    <property type="entry name" value="MFS general substrate transporter"/>
    <property type="match status" value="1"/>
</dbReference>
<evidence type="ECO:0000313" key="9">
    <source>
        <dbReference type="EMBL" id="KIM60924.1"/>
    </source>
</evidence>
<dbReference type="InterPro" id="IPR036259">
    <property type="entry name" value="MFS_trans_sf"/>
</dbReference>
<feature type="region of interest" description="Disordered" evidence="6">
    <location>
        <begin position="1"/>
        <end position="34"/>
    </location>
</feature>
<feature type="transmembrane region" description="Helical" evidence="7">
    <location>
        <begin position="114"/>
        <end position="132"/>
    </location>
</feature>
<evidence type="ECO:0000256" key="7">
    <source>
        <dbReference type="SAM" id="Phobius"/>
    </source>
</evidence>
<feature type="transmembrane region" description="Helical" evidence="7">
    <location>
        <begin position="445"/>
        <end position="465"/>
    </location>
</feature>
<feature type="transmembrane region" description="Helical" evidence="7">
    <location>
        <begin position="46"/>
        <end position="63"/>
    </location>
</feature>
<dbReference type="FunFam" id="1.20.1250.20:FF:000172">
    <property type="entry name" value="MFS multidrug resistance transporter"/>
    <property type="match status" value="1"/>
</dbReference>
<dbReference type="InterPro" id="IPR011701">
    <property type="entry name" value="MFS"/>
</dbReference>
<feature type="transmembrane region" description="Helical" evidence="7">
    <location>
        <begin position="271"/>
        <end position="297"/>
    </location>
</feature>
<evidence type="ECO:0000259" key="8">
    <source>
        <dbReference type="PROSITE" id="PS50850"/>
    </source>
</evidence>
<protein>
    <recommendedName>
        <fullName evidence="8">Major facilitator superfamily (MFS) profile domain-containing protein</fullName>
    </recommendedName>
</protein>
<accession>A0A0C3DXM5</accession>
<feature type="transmembrane region" description="Helical" evidence="7">
    <location>
        <begin position="83"/>
        <end position="102"/>
    </location>
</feature>
<dbReference type="OrthoDB" id="440553at2759"/>
<feature type="transmembrane region" description="Helical" evidence="7">
    <location>
        <begin position="471"/>
        <end position="494"/>
    </location>
</feature>
<dbReference type="HOGENOM" id="CLU_008455_8_4_1"/>
<organism evidence="9 10">
    <name type="scientific">Scleroderma citrinum Foug A</name>
    <dbReference type="NCBI Taxonomy" id="1036808"/>
    <lineage>
        <taxon>Eukaryota</taxon>
        <taxon>Fungi</taxon>
        <taxon>Dikarya</taxon>
        <taxon>Basidiomycota</taxon>
        <taxon>Agaricomycotina</taxon>
        <taxon>Agaricomycetes</taxon>
        <taxon>Agaricomycetidae</taxon>
        <taxon>Boletales</taxon>
        <taxon>Sclerodermatineae</taxon>
        <taxon>Sclerodermataceae</taxon>
        <taxon>Scleroderma</taxon>
    </lineage>
</organism>
<dbReference type="Gene3D" id="1.20.1250.20">
    <property type="entry name" value="MFS general substrate transporter like domains"/>
    <property type="match status" value="1"/>
</dbReference>
<dbReference type="PANTHER" id="PTHR23502:SF51">
    <property type="entry name" value="QUINIDINE RESISTANCE PROTEIN 1-RELATED"/>
    <property type="match status" value="1"/>
</dbReference>
<dbReference type="Proteomes" id="UP000053989">
    <property type="component" value="Unassembled WGS sequence"/>
</dbReference>
<dbReference type="PANTHER" id="PTHR23502">
    <property type="entry name" value="MAJOR FACILITATOR SUPERFAMILY"/>
    <property type="match status" value="1"/>
</dbReference>
<reference evidence="10" key="2">
    <citation type="submission" date="2015-01" db="EMBL/GenBank/DDBJ databases">
        <title>Evolutionary Origins and Diversification of the Mycorrhizal Mutualists.</title>
        <authorList>
            <consortium name="DOE Joint Genome Institute"/>
            <consortium name="Mycorrhizal Genomics Consortium"/>
            <person name="Kohler A."/>
            <person name="Kuo A."/>
            <person name="Nagy L.G."/>
            <person name="Floudas D."/>
            <person name="Copeland A."/>
            <person name="Barry K.W."/>
            <person name="Cichocki N."/>
            <person name="Veneault-Fourrey C."/>
            <person name="LaButti K."/>
            <person name="Lindquist E.A."/>
            <person name="Lipzen A."/>
            <person name="Lundell T."/>
            <person name="Morin E."/>
            <person name="Murat C."/>
            <person name="Riley R."/>
            <person name="Ohm R."/>
            <person name="Sun H."/>
            <person name="Tunlid A."/>
            <person name="Henrissat B."/>
            <person name="Grigoriev I.V."/>
            <person name="Hibbett D.S."/>
            <person name="Martin F."/>
        </authorList>
    </citation>
    <scope>NUCLEOTIDE SEQUENCE [LARGE SCALE GENOMIC DNA]</scope>
    <source>
        <strain evidence="10">Foug A</strain>
    </source>
</reference>
<evidence type="ECO:0000256" key="5">
    <source>
        <dbReference type="ARBA" id="ARBA00023136"/>
    </source>
</evidence>
<dbReference type="GO" id="GO:0022857">
    <property type="term" value="F:transmembrane transporter activity"/>
    <property type="evidence" value="ECO:0007669"/>
    <property type="project" value="InterPro"/>
</dbReference>
<feature type="compositionally biased region" description="Low complexity" evidence="6">
    <location>
        <begin position="24"/>
        <end position="34"/>
    </location>
</feature>
<evidence type="ECO:0000256" key="4">
    <source>
        <dbReference type="ARBA" id="ARBA00022989"/>
    </source>
</evidence>
<keyword evidence="2" id="KW-0813">Transport</keyword>
<dbReference type="Pfam" id="PF07690">
    <property type="entry name" value="MFS_1"/>
    <property type="match status" value="1"/>
</dbReference>
<sequence length="510" mass="55620">MSQDHSDDTTSTSTIKDGRDLEDSSSQSSDSSPISPYTIYTLREKWAIVSMVSFAAFFCSFAANSYLPTIPILATDFHKSAELMNLTVTVYMVFQAIFPMCWGTLSDHVGRRPILLACLLVLCFASIGLALIPTSAYWLLSLLRCIQAAGSAGTLPLGAGVIGDISTRAERGGFIGLFFVGVLFGPTIGPVIGGVLAQTLGWRSIFWLVSIGSALFLVFLLTFLPETLRRLVGNGSILPPKIYRPLAPLVGRGRQGIVSDRAPRPPLKNPFRILICLDVLVLLLFNAIQYAMFYAFITPLSTLSKSTYPHLNETEIGLCYLAPGSGIIIGGYVHGKILDRDYRLLKEKLIQEREAPTGASARSDEITSEENFPIEKVRMKRVPVQLFVCVACCASYGWCLQHKVNLAVPLVLQFIFCFAVRGILNSSQTLLIDLLPTQGSSVTACNNLIGYSFGAACIAVIDLVIRAVGTGWTYTIFAAIDLSVGPMIWLLVWLGPRSRARRLTGKVEGR</sequence>
<keyword evidence="3 7" id="KW-0812">Transmembrane</keyword>